<organism evidence="1">
    <name type="scientific">Pontimicrobium sp. SW4</name>
    <dbReference type="NCBI Taxonomy" id="3153519"/>
    <lineage>
        <taxon>Bacteria</taxon>
        <taxon>Pseudomonadati</taxon>
        <taxon>Bacteroidota</taxon>
        <taxon>Flavobacteriia</taxon>
        <taxon>Flavobacteriales</taxon>
        <taxon>Flavobacteriaceae</taxon>
        <taxon>Pontimicrobium</taxon>
    </lineage>
</organism>
<evidence type="ECO:0000313" key="1">
    <source>
        <dbReference type="EMBL" id="XBG62038.1"/>
    </source>
</evidence>
<reference evidence="1" key="1">
    <citation type="submission" date="2024-05" db="EMBL/GenBank/DDBJ databases">
        <title>Pontimicrobium maritimus sp. nov., isolated form sea water.</title>
        <authorList>
            <person name="Muhammad N."/>
            <person name="Vuong T.Q."/>
            <person name="Han H.L."/>
            <person name="Kim S.-G."/>
        </authorList>
    </citation>
    <scope>NUCLEOTIDE SEQUENCE</scope>
    <source>
        <strain evidence="1">SW4</strain>
    </source>
</reference>
<accession>A0AAU7BVC6</accession>
<gene>
    <name evidence="1" type="ORF">ABGB03_03845</name>
</gene>
<name>A0AAU7BVC6_9FLAO</name>
<proteinExistence type="predicted"/>
<dbReference type="AlphaFoldDB" id="A0AAU7BVC6"/>
<sequence>MKFSLNNIRTVFNKNNASSESQDTAYIEKIMASIKEKPFAVSNNNIMFAGMNELAGYYYFRAVIIGKFKIKTFKGAEIIIKCKSFEMTLKSNMNELKSDFGEVPNSFITAIDFDIEKKQIEKLNKSKIQSLSVISKKQDVTFKTTEGES</sequence>
<dbReference type="EMBL" id="CP157199">
    <property type="protein sequence ID" value="XBG62038.1"/>
    <property type="molecule type" value="Genomic_DNA"/>
</dbReference>
<protein>
    <submittedName>
        <fullName evidence="1">Uncharacterized protein</fullName>
    </submittedName>
</protein>
<dbReference type="RefSeq" id="WP_347924983.1">
    <property type="nucleotide sequence ID" value="NZ_CP157199.1"/>
</dbReference>